<feature type="compositionally biased region" description="Low complexity" evidence="1">
    <location>
        <begin position="578"/>
        <end position="601"/>
    </location>
</feature>
<gene>
    <name evidence="3" type="ORF">XM38_022110</name>
</gene>
<evidence type="ECO:0000256" key="1">
    <source>
        <dbReference type="SAM" id="MobiDB-lite"/>
    </source>
</evidence>
<dbReference type="InterPro" id="IPR027417">
    <property type="entry name" value="P-loop_NTPase"/>
</dbReference>
<organism evidence="3 4">
    <name type="scientific">Halomicronema hongdechloris C2206</name>
    <dbReference type="NCBI Taxonomy" id="1641165"/>
    <lineage>
        <taxon>Bacteria</taxon>
        <taxon>Bacillati</taxon>
        <taxon>Cyanobacteriota</taxon>
        <taxon>Cyanophyceae</taxon>
        <taxon>Nodosilineales</taxon>
        <taxon>Nodosilineaceae</taxon>
        <taxon>Halomicronema</taxon>
    </lineage>
</organism>
<sequence length="617" mass="70775">MLELLAIPTGLELSKVVLSQVLDLAKPVLEGYVQDFFRDCLDSGVARLQAETLKRPMAEAVGFFLQRFIKELQFNEVPDTSIRHHYQAVLKRFVRDPAVCTSLGQAFETGRKRIDHTQLERIWIERYQVTGWQFPAEDFDWRGVAKEYVIQVKGIVKADTELRAILEADLLQEIADNTARLSPGFDVAKYRHSLQTSYGYLKLYTLDSTYQADTIHLWRLFIEQTVRAALPPIRYDLPLDLKRQLQQDGHLEADLSAEALDLYRREYFQQPARKVLAAVADSQHAVILGDPGSGKSTLLQFLALDWVEGKTEVLPLLIELREYVLAQATNFLDFLHCGSGADWQFDQQHLHQHLLENPALVMFDGLDEVFDRPTQAAVIDDIIRFAQQYPLARVLVTSRIIGYNPERFQHAGFRQFTIQALDETEIHEFIDRWYDLSMGSDPDKGRLKQRLKDAVANSKAIQNLADNPLLLTMMAILNRRQELPRDRADLYDQASRVLLYHWDVDHKRLNLPMDAIARREKQEMLRLIRIVTDYLRDQGFSDPREKANVLIQQLRERNFILCYRGADTYGFMHRPSWNTSAPSKSSTASKNNAPSASKNSAMRSLASTGKTKPGTKS</sequence>
<dbReference type="Pfam" id="PF22734">
    <property type="entry name" value="NNH2"/>
    <property type="match status" value="1"/>
</dbReference>
<keyword evidence="4" id="KW-1185">Reference proteome</keyword>
<evidence type="ECO:0000259" key="2">
    <source>
        <dbReference type="PROSITE" id="PS50837"/>
    </source>
</evidence>
<feature type="domain" description="NACHT" evidence="2">
    <location>
        <begin position="283"/>
        <end position="399"/>
    </location>
</feature>
<dbReference type="KEGG" id="hhg:XM38_022110"/>
<name>A0A1Z3HLQ8_9CYAN</name>
<dbReference type="Pfam" id="PF05729">
    <property type="entry name" value="NACHT"/>
    <property type="match status" value="1"/>
</dbReference>
<dbReference type="PANTHER" id="PTHR46844">
    <property type="entry name" value="SLR5058 PROTEIN"/>
    <property type="match status" value="1"/>
</dbReference>
<dbReference type="RefSeq" id="WP_225889288.1">
    <property type="nucleotide sequence ID" value="NZ_CP021983.2"/>
</dbReference>
<dbReference type="SUPFAM" id="SSF52540">
    <property type="entry name" value="P-loop containing nucleoside triphosphate hydrolases"/>
    <property type="match status" value="1"/>
</dbReference>
<feature type="compositionally biased region" description="Polar residues" evidence="1">
    <location>
        <begin position="605"/>
        <end position="617"/>
    </location>
</feature>
<proteinExistence type="predicted"/>
<dbReference type="PANTHER" id="PTHR46844:SF1">
    <property type="entry name" value="SLR5058 PROTEIN"/>
    <property type="match status" value="1"/>
</dbReference>
<feature type="region of interest" description="Disordered" evidence="1">
    <location>
        <begin position="578"/>
        <end position="617"/>
    </location>
</feature>
<dbReference type="EMBL" id="CP021983">
    <property type="protein sequence ID" value="ASC71259.1"/>
    <property type="molecule type" value="Genomic_DNA"/>
</dbReference>
<evidence type="ECO:0000313" key="3">
    <source>
        <dbReference type="EMBL" id="ASC71259.1"/>
    </source>
</evidence>
<dbReference type="InterPro" id="IPR054569">
    <property type="entry name" value="NNH2"/>
</dbReference>
<evidence type="ECO:0000313" key="4">
    <source>
        <dbReference type="Proteomes" id="UP000191901"/>
    </source>
</evidence>
<dbReference type="AlphaFoldDB" id="A0A1Z3HLQ8"/>
<dbReference type="PROSITE" id="PS50837">
    <property type="entry name" value="NACHT"/>
    <property type="match status" value="1"/>
</dbReference>
<dbReference type="Proteomes" id="UP000191901">
    <property type="component" value="Chromosome"/>
</dbReference>
<reference evidence="3 4" key="1">
    <citation type="journal article" date="2016" name="Biochim. Biophys. Acta">
        <title>Characterization of red-shifted phycobilisomes isolated from the chlorophyll f-containing cyanobacterium Halomicronema hongdechloris.</title>
        <authorList>
            <person name="Li Y."/>
            <person name="Lin Y."/>
            <person name="Garvey C.J."/>
            <person name="Birch D."/>
            <person name="Corkery R.W."/>
            <person name="Loughlin P.C."/>
            <person name="Scheer H."/>
            <person name="Willows R.D."/>
            <person name="Chen M."/>
        </authorList>
    </citation>
    <scope>NUCLEOTIDE SEQUENCE [LARGE SCALE GENOMIC DNA]</scope>
    <source>
        <strain evidence="3 4">C2206</strain>
    </source>
</reference>
<dbReference type="InterPro" id="IPR007111">
    <property type="entry name" value="NACHT_NTPase"/>
</dbReference>
<protein>
    <submittedName>
        <fullName evidence="3">NTPase NACHT family protein</fullName>
    </submittedName>
</protein>
<dbReference type="Gene3D" id="3.40.50.300">
    <property type="entry name" value="P-loop containing nucleotide triphosphate hydrolases"/>
    <property type="match status" value="1"/>
</dbReference>
<accession>A0A1Z3HLQ8</accession>